<dbReference type="Gene3D" id="1.10.150.240">
    <property type="entry name" value="Putative phosphatase, domain 2"/>
    <property type="match status" value="1"/>
</dbReference>
<dbReference type="AlphaFoldDB" id="A0A7H2BKN7"/>
<dbReference type="InterPro" id="IPR023198">
    <property type="entry name" value="PGP-like_dom2"/>
</dbReference>
<keyword evidence="2" id="KW-1185">Reference proteome</keyword>
<name>A0A7H2BKN7_9MICC</name>
<organism evidence="1 2">
    <name type="scientific">Rothia amarae</name>
    <dbReference type="NCBI Taxonomy" id="169480"/>
    <lineage>
        <taxon>Bacteria</taxon>
        <taxon>Bacillati</taxon>
        <taxon>Actinomycetota</taxon>
        <taxon>Actinomycetes</taxon>
        <taxon>Micrococcales</taxon>
        <taxon>Micrococcaceae</taxon>
        <taxon>Rothia</taxon>
    </lineage>
</organism>
<evidence type="ECO:0000313" key="1">
    <source>
        <dbReference type="EMBL" id="QNV40233.1"/>
    </source>
</evidence>
<dbReference type="Pfam" id="PF13419">
    <property type="entry name" value="HAD_2"/>
    <property type="match status" value="1"/>
</dbReference>
<protein>
    <submittedName>
        <fullName evidence="1">HAD family phosphatase</fullName>
    </submittedName>
</protein>
<dbReference type="Gene3D" id="3.40.50.1000">
    <property type="entry name" value="HAD superfamily/HAD-like"/>
    <property type="match status" value="1"/>
</dbReference>
<dbReference type="SFLD" id="SFLDS00003">
    <property type="entry name" value="Haloacid_Dehalogenase"/>
    <property type="match status" value="1"/>
</dbReference>
<sequence length="239" mass="26194">MFSSSVDTQWFPTCAVFDCDGVLLDSETVWGDIQEEIFAKYSVTPTAEIRQRLVGSAASDLVDAIVELTDLSAASDDEKQQFRAKVEHDVHESEANIIERGVTTIPGALDLIKKLSAVMPVAVASNSSSELLTRKLTKFGHREFLTTWVGANDVESPKPAPDMYTEAIRRLGGDPARTFTVEDSAAGSQAARDSGAVTFIFTHDQENAPEGRGYFDSFTDPQFLATIDTWIDQLKAHQE</sequence>
<dbReference type="KEGG" id="rama:IDM48_01980"/>
<dbReference type="NCBIfam" id="TIGR01509">
    <property type="entry name" value="HAD-SF-IA-v3"/>
    <property type="match status" value="1"/>
</dbReference>
<dbReference type="InterPro" id="IPR041492">
    <property type="entry name" value="HAD_2"/>
</dbReference>
<dbReference type="Proteomes" id="UP000516421">
    <property type="component" value="Chromosome"/>
</dbReference>
<dbReference type="EMBL" id="CP061538">
    <property type="protein sequence ID" value="QNV40233.1"/>
    <property type="molecule type" value="Genomic_DNA"/>
</dbReference>
<dbReference type="SUPFAM" id="SSF56784">
    <property type="entry name" value="HAD-like"/>
    <property type="match status" value="1"/>
</dbReference>
<reference evidence="1 2" key="1">
    <citation type="submission" date="2020-09" db="EMBL/GenBank/DDBJ databases">
        <title>Investigation of environmental microbe.</title>
        <authorList>
            <person name="Ou Y."/>
            <person name="Kang Q."/>
        </authorList>
    </citation>
    <scope>NUCLEOTIDE SEQUENCE [LARGE SCALE GENOMIC DNA]</scope>
    <source>
        <strain evidence="1 2">KJZ-9</strain>
    </source>
</reference>
<dbReference type="RefSeq" id="WP_145173837.1">
    <property type="nucleotide sequence ID" value="NZ_CP061538.1"/>
</dbReference>
<evidence type="ECO:0000313" key="2">
    <source>
        <dbReference type="Proteomes" id="UP000516421"/>
    </source>
</evidence>
<gene>
    <name evidence="1" type="ORF">IDM48_01980</name>
</gene>
<accession>A0A7H2BKN7</accession>
<dbReference type="PANTHER" id="PTHR18901:SF38">
    <property type="entry name" value="PSEUDOURIDINE-5'-PHOSPHATASE"/>
    <property type="match status" value="1"/>
</dbReference>
<dbReference type="SFLD" id="SFLDG01129">
    <property type="entry name" value="C1.5:_HAD__Beta-PGM__Phosphata"/>
    <property type="match status" value="1"/>
</dbReference>
<dbReference type="PANTHER" id="PTHR18901">
    <property type="entry name" value="2-DEOXYGLUCOSE-6-PHOSPHATE PHOSPHATASE 2"/>
    <property type="match status" value="1"/>
</dbReference>
<dbReference type="InterPro" id="IPR036412">
    <property type="entry name" value="HAD-like_sf"/>
</dbReference>
<proteinExistence type="predicted"/>
<dbReference type="InterPro" id="IPR006439">
    <property type="entry name" value="HAD-SF_hydro_IA"/>
</dbReference>
<dbReference type="InterPro" id="IPR023214">
    <property type="entry name" value="HAD_sf"/>
</dbReference>